<evidence type="ECO:0000313" key="3">
    <source>
        <dbReference type="Proteomes" id="UP000192796"/>
    </source>
</evidence>
<accession>A0A1V9FKL6</accession>
<dbReference type="EMBL" id="LVYD01000092">
    <property type="protein sequence ID" value="OQP58837.1"/>
    <property type="molecule type" value="Genomic_DNA"/>
</dbReference>
<proteinExistence type="predicted"/>
<gene>
    <name evidence="2" type="ORF">A3860_39195</name>
</gene>
<reference evidence="2 3" key="1">
    <citation type="submission" date="2016-03" db="EMBL/GenBank/DDBJ databases">
        <title>Niastella vici sp. nov., isolated from farmland soil.</title>
        <authorList>
            <person name="Chen L."/>
            <person name="Wang D."/>
            <person name="Yang S."/>
            <person name="Wang G."/>
        </authorList>
    </citation>
    <scope>NUCLEOTIDE SEQUENCE [LARGE SCALE GENOMIC DNA]</scope>
    <source>
        <strain evidence="2 3">DJ57</strain>
    </source>
</reference>
<protein>
    <recommendedName>
        <fullName evidence="1">PPM-type phosphatase domain-containing protein</fullName>
    </recommendedName>
</protein>
<dbReference type="Pfam" id="PF13672">
    <property type="entry name" value="PP2C_2"/>
    <property type="match status" value="1"/>
</dbReference>
<evidence type="ECO:0000313" key="2">
    <source>
        <dbReference type="EMBL" id="OQP58837.1"/>
    </source>
</evidence>
<sequence>MSNYNNFITATLKGIKSKENKDEYLVIDENSYNIFAVFDGVSSAMNGKDAAIKAKSFIKANYRTYLYPDVDIKTFMYDLNQYLVTSDLNEPYTTYCLVYNNKTNNSILYSWLGDSRVYIITSQYIEAITKDDSYKENVLSKYLGNPDLLIDDFRQHEREIDHNHILLCTDGFYRLLEIDPLTFFDNFHKKSISSIEHSINSLVEGKNFDDSTYIFIK</sequence>
<dbReference type="Gene3D" id="3.60.40.10">
    <property type="entry name" value="PPM-type phosphatase domain"/>
    <property type="match status" value="1"/>
</dbReference>
<dbReference type="Proteomes" id="UP000192796">
    <property type="component" value="Unassembled WGS sequence"/>
</dbReference>
<dbReference type="InterPro" id="IPR001932">
    <property type="entry name" value="PPM-type_phosphatase-like_dom"/>
</dbReference>
<organism evidence="2 3">
    <name type="scientific">Niastella vici</name>
    <dbReference type="NCBI Taxonomy" id="1703345"/>
    <lineage>
        <taxon>Bacteria</taxon>
        <taxon>Pseudomonadati</taxon>
        <taxon>Bacteroidota</taxon>
        <taxon>Chitinophagia</taxon>
        <taxon>Chitinophagales</taxon>
        <taxon>Chitinophagaceae</taxon>
        <taxon>Niastella</taxon>
    </lineage>
</organism>
<keyword evidence="3" id="KW-1185">Reference proteome</keyword>
<feature type="domain" description="PPM-type phosphatase" evidence="1">
    <location>
        <begin position="6"/>
        <end position="217"/>
    </location>
</feature>
<evidence type="ECO:0000259" key="1">
    <source>
        <dbReference type="PROSITE" id="PS51746"/>
    </source>
</evidence>
<dbReference type="SUPFAM" id="SSF81606">
    <property type="entry name" value="PP2C-like"/>
    <property type="match status" value="1"/>
</dbReference>
<dbReference type="OrthoDB" id="9801841at2"/>
<comment type="caution">
    <text evidence="2">The sequence shown here is derived from an EMBL/GenBank/DDBJ whole genome shotgun (WGS) entry which is preliminary data.</text>
</comment>
<dbReference type="PROSITE" id="PS51746">
    <property type="entry name" value="PPM_2"/>
    <property type="match status" value="1"/>
</dbReference>
<dbReference type="STRING" id="1703345.A3860_39195"/>
<dbReference type="AlphaFoldDB" id="A0A1V9FKL6"/>
<dbReference type="InterPro" id="IPR036457">
    <property type="entry name" value="PPM-type-like_dom_sf"/>
</dbReference>
<dbReference type="RefSeq" id="WP_081155128.1">
    <property type="nucleotide sequence ID" value="NZ_LVYD01000092.1"/>
</dbReference>
<name>A0A1V9FKL6_9BACT</name>